<feature type="active site" evidence="6">
    <location>
        <position position="129"/>
    </location>
</feature>
<dbReference type="EC" id="3.4.21.89" evidence="4 7"/>
<evidence type="ECO:0000256" key="2">
    <source>
        <dbReference type="ARBA" id="ARBA00004401"/>
    </source>
</evidence>
<evidence type="ECO:0000259" key="8">
    <source>
        <dbReference type="Pfam" id="PF10502"/>
    </source>
</evidence>
<evidence type="ECO:0000256" key="5">
    <source>
        <dbReference type="ARBA" id="ARBA00022801"/>
    </source>
</evidence>
<dbReference type="InterPro" id="IPR000223">
    <property type="entry name" value="Pept_S26A_signal_pept_1"/>
</dbReference>
<dbReference type="InterPro" id="IPR036286">
    <property type="entry name" value="LexA/Signal_pep-like_sf"/>
</dbReference>
<comment type="similarity">
    <text evidence="3 7">Belongs to the peptidase S26 family.</text>
</comment>
<evidence type="ECO:0000256" key="1">
    <source>
        <dbReference type="ARBA" id="ARBA00000677"/>
    </source>
</evidence>
<proteinExistence type="inferred from homology"/>
<dbReference type="InterPro" id="IPR019758">
    <property type="entry name" value="Pept_S26A_signal_pept_1_CS"/>
</dbReference>
<evidence type="ECO:0000256" key="3">
    <source>
        <dbReference type="ARBA" id="ARBA00009370"/>
    </source>
</evidence>
<dbReference type="Proteomes" id="UP000234206">
    <property type="component" value="Unassembled WGS sequence"/>
</dbReference>
<protein>
    <recommendedName>
        <fullName evidence="4 7">Signal peptidase I</fullName>
        <ecNumber evidence="4 7">3.4.21.89</ecNumber>
    </recommendedName>
</protein>
<dbReference type="NCBIfam" id="TIGR02227">
    <property type="entry name" value="sigpep_I_bact"/>
    <property type="match status" value="1"/>
</dbReference>
<feature type="domain" description="Peptidase S26" evidence="8">
    <location>
        <begin position="45"/>
        <end position="212"/>
    </location>
</feature>
<dbReference type="PROSITE" id="PS00761">
    <property type="entry name" value="SPASE_I_3"/>
    <property type="match status" value="1"/>
</dbReference>
<dbReference type="InterPro" id="IPR019533">
    <property type="entry name" value="Peptidase_S26"/>
</dbReference>
<dbReference type="PANTHER" id="PTHR43390">
    <property type="entry name" value="SIGNAL PEPTIDASE I"/>
    <property type="match status" value="1"/>
</dbReference>
<accession>A0A2I1PBJ5</accession>
<dbReference type="GO" id="GO:0009003">
    <property type="term" value="F:signal peptidase activity"/>
    <property type="evidence" value="ECO:0007669"/>
    <property type="project" value="UniProtKB-EC"/>
</dbReference>
<keyword evidence="7" id="KW-1133">Transmembrane helix</keyword>
<keyword evidence="7" id="KW-0645">Protease</keyword>
<keyword evidence="7" id="KW-0812">Transmembrane</keyword>
<dbReference type="AlphaFoldDB" id="A0A2I1PBJ5"/>
<dbReference type="PANTHER" id="PTHR43390:SF1">
    <property type="entry name" value="CHLOROPLAST PROCESSING PEPTIDASE"/>
    <property type="match status" value="1"/>
</dbReference>
<dbReference type="Pfam" id="PF10502">
    <property type="entry name" value="Peptidase_S26"/>
    <property type="match status" value="1"/>
</dbReference>
<evidence type="ECO:0000313" key="9">
    <source>
        <dbReference type="EMBL" id="PKZ42006.1"/>
    </source>
</evidence>
<dbReference type="GO" id="GO:0004252">
    <property type="term" value="F:serine-type endopeptidase activity"/>
    <property type="evidence" value="ECO:0007669"/>
    <property type="project" value="InterPro"/>
</dbReference>
<gene>
    <name evidence="9" type="primary">lepB</name>
    <name evidence="9" type="ORF">CYJ76_05000</name>
</gene>
<dbReference type="Gene3D" id="2.10.109.10">
    <property type="entry name" value="Umud Fragment, subunit A"/>
    <property type="match status" value="1"/>
</dbReference>
<feature type="active site" evidence="6">
    <location>
        <position position="74"/>
    </location>
</feature>
<evidence type="ECO:0000313" key="10">
    <source>
        <dbReference type="Proteomes" id="UP000234206"/>
    </source>
</evidence>
<feature type="transmembrane region" description="Helical" evidence="7">
    <location>
        <begin position="46"/>
        <end position="65"/>
    </location>
</feature>
<dbReference type="SUPFAM" id="SSF51306">
    <property type="entry name" value="LexA/Signal peptidase"/>
    <property type="match status" value="1"/>
</dbReference>
<dbReference type="PRINTS" id="PR00727">
    <property type="entry name" value="LEADERPTASE"/>
</dbReference>
<keyword evidence="10" id="KW-1185">Reference proteome</keyword>
<evidence type="ECO:0000256" key="4">
    <source>
        <dbReference type="ARBA" id="ARBA00013208"/>
    </source>
</evidence>
<comment type="caution">
    <text evidence="9">The sequence shown here is derived from an EMBL/GenBank/DDBJ whole genome shotgun (WGS) entry which is preliminary data.</text>
</comment>
<keyword evidence="7" id="KW-0472">Membrane</keyword>
<organism evidence="9 10">
    <name type="scientific">Kytococcus schroeteri</name>
    <dbReference type="NCBI Taxonomy" id="138300"/>
    <lineage>
        <taxon>Bacteria</taxon>
        <taxon>Bacillati</taxon>
        <taxon>Actinomycetota</taxon>
        <taxon>Actinomycetes</taxon>
        <taxon>Micrococcales</taxon>
        <taxon>Kytococcaceae</taxon>
        <taxon>Kytococcus</taxon>
    </lineage>
</organism>
<evidence type="ECO:0000256" key="7">
    <source>
        <dbReference type="RuleBase" id="RU362042"/>
    </source>
</evidence>
<dbReference type="GO" id="GO:0005886">
    <property type="term" value="C:plasma membrane"/>
    <property type="evidence" value="ECO:0007669"/>
    <property type="project" value="UniProtKB-SubCell"/>
</dbReference>
<reference evidence="9 10" key="1">
    <citation type="submission" date="2017-12" db="EMBL/GenBank/DDBJ databases">
        <title>Phylogenetic diversity of female urinary microbiome.</title>
        <authorList>
            <person name="Thomas-White K."/>
            <person name="Wolfe A.J."/>
        </authorList>
    </citation>
    <scope>NUCLEOTIDE SEQUENCE [LARGE SCALE GENOMIC DNA]</scope>
    <source>
        <strain evidence="9 10">UMB1298</strain>
    </source>
</reference>
<dbReference type="GO" id="GO:0006465">
    <property type="term" value="P:signal peptide processing"/>
    <property type="evidence" value="ECO:0007669"/>
    <property type="project" value="InterPro"/>
</dbReference>
<sequence length="215" mass="22111">MIRRAPVPPVAVSALPEPSSSLRRGRLRRVRGPEGNRPGGSPWRRAGWALLALALVAALVLATSVRTYRVNGPSMEPGLAAGDLVVGTVVGGLGGAASDAVAVGDVVVVDATAAWGDRAPGVERLHVVKRVVGAPGDRVSCCTDGAMVRNGTPVPAHGPGGEGLDQRFDVVLGEDEWWVVGDNAVHSADSRTHLAAPGGGVVRSDELVARVRWAP</sequence>
<comment type="subcellular location">
    <subcellularLocation>
        <location evidence="2">Cell membrane</location>
        <topology evidence="2">Single-pass type II membrane protein</topology>
    </subcellularLocation>
    <subcellularLocation>
        <location evidence="7">Membrane</location>
        <topology evidence="7">Single-pass type II membrane protein</topology>
    </subcellularLocation>
</comment>
<evidence type="ECO:0000256" key="6">
    <source>
        <dbReference type="PIRSR" id="PIRSR600223-1"/>
    </source>
</evidence>
<dbReference type="OrthoDB" id="9815782at2"/>
<keyword evidence="5 7" id="KW-0378">Hydrolase</keyword>
<dbReference type="EMBL" id="PKIZ01000007">
    <property type="protein sequence ID" value="PKZ42006.1"/>
    <property type="molecule type" value="Genomic_DNA"/>
</dbReference>
<comment type="catalytic activity">
    <reaction evidence="1 7">
        <text>Cleavage of hydrophobic, N-terminal signal or leader sequences from secreted and periplasmic proteins.</text>
        <dbReference type="EC" id="3.4.21.89"/>
    </reaction>
</comment>
<name>A0A2I1PBJ5_9MICO</name>